<comment type="subcellular location">
    <subcellularLocation>
        <location evidence="5">Mitochondrion inner membrane</location>
        <topology evidence="5">Peripheral membrane protein</topology>
        <orientation evidence="5">Matrix side</orientation>
    </subcellularLocation>
</comment>
<sequence>MMNRFTSRISRLQLGRVAKRLKSTEASQDEIHHFQELAPTWWDPHGPQRILHLMNNARLDFIQRTLRSCVKVDNPDIFIPGFDHTSFLPRYVSNNIERELTEEINDQLVHKQYSVLDIGCGGGILGESMARLPFVKRVTGIDLTPEVIEVAKQHSLQDPAILDKLDYKLMPLEKVQEKFDIVTCFEMLEHVDYPSEILKHAWNRLHQGGILYLSTINRDPISWFTTIFMGEDVLKIVPKGTHHLNKYINSREVKNWFKKNHAHRHEILDCKGTMYLPLKGWVEHDCQDIGNYFMAIRKL</sequence>
<dbReference type="VEuPathDB" id="FungiDB:GVI51_I07425"/>
<evidence type="ECO:0000256" key="2">
    <source>
        <dbReference type="ARBA" id="ARBA00022679"/>
    </source>
</evidence>
<comment type="caution">
    <text evidence="6">The sequence shown here is derived from an EMBL/GenBank/DDBJ whole genome shotgun (WGS) entry which is preliminary data.</text>
</comment>
<evidence type="ECO:0000256" key="1">
    <source>
        <dbReference type="ARBA" id="ARBA00022603"/>
    </source>
</evidence>
<dbReference type="Gene3D" id="3.40.50.150">
    <property type="entry name" value="Vaccinia Virus protein VP39"/>
    <property type="match status" value="1"/>
</dbReference>
<dbReference type="PANTHER" id="PTHR43464:SF19">
    <property type="entry name" value="UBIQUINONE BIOSYNTHESIS O-METHYLTRANSFERASE, MITOCHONDRIAL"/>
    <property type="match status" value="1"/>
</dbReference>
<dbReference type="PANTHER" id="PTHR43464">
    <property type="entry name" value="METHYLTRANSFERASE"/>
    <property type="match status" value="1"/>
</dbReference>
<dbReference type="EC" id="2.1.1.-" evidence="5"/>
<keyword evidence="1 5" id="KW-0489">Methyltransferase</keyword>
<dbReference type="EC" id="2.1.1.114" evidence="5"/>
<dbReference type="GO" id="GO:0032259">
    <property type="term" value="P:methylation"/>
    <property type="evidence" value="ECO:0007669"/>
    <property type="project" value="UniProtKB-KW"/>
</dbReference>
<dbReference type="EMBL" id="LLZZ01000114">
    <property type="protein sequence ID" value="KTB05143.1"/>
    <property type="molecule type" value="Genomic_DNA"/>
</dbReference>
<proteinExistence type="inferred from homology"/>
<keyword evidence="2 5" id="KW-0808">Transferase</keyword>
<keyword evidence="3 5" id="KW-0831">Ubiquinone biosynthesis</keyword>
<evidence type="ECO:0000256" key="3">
    <source>
        <dbReference type="ARBA" id="ARBA00022688"/>
    </source>
</evidence>
<dbReference type="VEuPathDB" id="FungiDB:GWK60_I03091"/>
<accession>A0A0W0CKK4</accession>
<keyword evidence="6" id="KW-0830">Ubiquinone</keyword>
<feature type="binding site" evidence="5">
    <location>
        <position position="58"/>
    </location>
    <ligand>
        <name>S-adenosyl-L-methionine</name>
        <dbReference type="ChEBI" id="CHEBI:59789"/>
    </ligand>
</feature>
<comment type="function">
    <text evidence="5">O-methyltransferase required for two non-consecutive steps during ubiquinone biosynthesis. Catalyzes the 2 O-methylation of 3,4-dihydroxy-5-(all-trans-polyprenyl)benzoic acid into 4-hydroxy-3-methoxy-5-(all-trans-polyprenyl)benzoic acid. Also catalyzes the last step of ubiquinone biosynthesis by mediating methylation of 3-demethylubiquinone into ubiquinone. Also able to mediate the methylation of 3-demethylubiquinol into ubiquinol.</text>
</comment>
<dbReference type="HAMAP" id="MF_00472">
    <property type="entry name" value="UbiG"/>
    <property type="match status" value="1"/>
</dbReference>
<dbReference type="VEuPathDB" id="FungiDB:CAGL0I07601g"/>
<dbReference type="CDD" id="cd02440">
    <property type="entry name" value="AdoMet_MTases"/>
    <property type="match status" value="1"/>
</dbReference>
<keyword evidence="5" id="KW-0496">Mitochondrion</keyword>
<keyword evidence="5" id="KW-0479">Metal-binding</keyword>
<gene>
    <name evidence="5" type="primary">COQ3</name>
    <name evidence="6" type="ORF">AO440_002661</name>
</gene>
<feature type="binding site" evidence="5">
    <location>
        <position position="186"/>
    </location>
    <ligand>
        <name>Mg(2+)</name>
        <dbReference type="ChEBI" id="CHEBI:18420"/>
    </ligand>
</feature>
<comment type="subunit">
    <text evidence="5">Component of a multi-subunit COQ enzyme complex, composed of at least COQ3, COQ4, COQ5, COQ6, COQ7 and COQ9.</text>
</comment>
<comment type="similarity">
    <text evidence="5">Belongs to the class I-like SAM-binding methyltransferase superfamily. UbiG/COQ3 family.</text>
</comment>
<feature type="binding site" evidence="5">
    <location>
        <position position="119"/>
    </location>
    <ligand>
        <name>S-adenosyl-L-methionine</name>
        <dbReference type="ChEBI" id="CHEBI:59789"/>
    </ligand>
</feature>
<organism evidence="6 7">
    <name type="scientific">Candida glabrata</name>
    <name type="common">Yeast</name>
    <name type="synonym">Torulopsis glabrata</name>
    <dbReference type="NCBI Taxonomy" id="5478"/>
    <lineage>
        <taxon>Eukaryota</taxon>
        <taxon>Fungi</taxon>
        <taxon>Dikarya</taxon>
        <taxon>Ascomycota</taxon>
        <taxon>Saccharomycotina</taxon>
        <taxon>Saccharomycetes</taxon>
        <taxon>Saccharomycetales</taxon>
        <taxon>Saccharomycetaceae</taxon>
        <taxon>Nakaseomyces</taxon>
    </lineage>
</organism>
<comment type="catalytic activity">
    <reaction evidence="5">
        <text>a 3-demethylubiquinone + S-adenosyl-L-methionine = a ubiquinone + S-adenosyl-L-homocysteine</text>
        <dbReference type="Rhea" id="RHEA:81215"/>
        <dbReference type="Rhea" id="RHEA-COMP:9565"/>
        <dbReference type="Rhea" id="RHEA-COMP:19654"/>
        <dbReference type="ChEBI" id="CHEBI:16389"/>
        <dbReference type="ChEBI" id="CHEBI:57856"/>
        <dbReference type="ChEBI" id="CHEBI:59789"/>
        <dbReference type="ChEBI" id="CHEBI:231825"/>
    </reaction>
</comment>
<name>A0A0W0CKK4_CANGB</name>
<feature type="binding site" evidence="5">
    <location>
        <position position="142"/>
    </location>
    <ligand>
        <name>S-adenosyl-L-methionine</name>
        <dbReference type="ChEBI" id="CHEBI:59789"/>
    </ligand>
</feature>
<evidence type="ECO:0000313" key="6">
    <source>
        <dbReference type="EMBL" id="KTB05143.1"/>
    </source>
</evidence>
<dbReference type="InterPro" id="IPR010233">
    <property type="entry name" value="UbiG_MeTrfase"/>
</dbReference>
<dbReference type="InterPro" id="IPR029063">
    <property type="entry name" value="SAM-dependent_MTases_sf"/>
</dbReference>
<dbReference type="GO" id="GO:0031314">
    <property type="term" value="C:extrinsic component of mitochondrial inner membrane"/>
    <property type="evidence" value="ECO:0007669"/>
    <property type="project" value="UniProtKB-UniRule"/>
</dbReference>
<keyword evidence="5" id="KW-0460">Magnesium</keyword>
<dbReference type="UniPathway" id="UPA00232"/>
<comment type="catalytic activity">
    <reaction evidence="5">
        <text>a 3-demethylubiquinol + S-adenosyl-L-methionine = a ubiquinol + S-adenosyl-L-homocysteine + H(+)</text>
        <dbReference type="Rhea" id="RHEA:44380"/>
        <dbReference type="Rhea" id="RHEA-COMP:9566"/>
        <dbReference type="Rhea" id="RHEA-COMP:10914"/>
        <dbReference type="ChEBI" id="CHEBI:15378"/>
        <dbReference type="ChEBI" id="CHEBI:17976"/>
        <dbReference type="ChEBI" id="CHEBI:57856"/>
        <dbReference type="ChEBI" id="CHEBI:59789"/>
        <dbReference type="ChEBI" id="CHEBI:84422"/>
        <dbReference type="EC" id="2.1.1.64"/>
    </reaction>
</comment>
<dbReference type="GO" id="GO:0046872">
    <property type="term" value="F:metal ion binding"/>
    <property type="evidence" value="ECO:0007669"/>
    <property type="project" value="UniProtKB-KW"/>
</dbReference>
<dbReference type="SUPFAM" id="SSF53335">
    <property type="entry name" value="S-adenosyl-L-methionine-dependent methyltransferases"/>
    <property type="match status" value="1"/>
</dbReference>
<dbReference type="NCBIfam" id="TIGR01983">
    <property type="entry name" value="UbiG"/>
    <property type="match status" value="1"/>
</dbReference>
<dbReference type="EC" id="2.1.1.64" evidence="5"/>
<comment type="catalytic activity">
    <reaction evidence="5">
        <text>a 3,4-dihydroxy-5-(all-trans-polyprenyl)benzoate + S-adenosyl-L-methionine = a 4-hydroxy-3-methoxy-5-(all-trans-polyprenyl)benzoate + S-adenosyl-L-homocysteine + H(+)</text>
        <dbReference type="Rhea" id="RHEA:44452"/>
        <dbReference type="Rhea" id="RHEA-COMP:10930"/>
        <dbReference type="Rhea" id="RHEA-COMP:10931"/>
        <dbReference type="ChEBI" id="CHEBI:15378"/>
        <dbReference type="ChEBI" id="CHEBI:57856"/>
        <dbReference type="ChEBI" id="CHEBI:59789"/>
        <dbReference type="ChEBI" id="CHEBI:64694"/>
        <dbReference type="ChEBI" id="CHEBI:84443"/>
        <dbReference type="EC" id="2.1.1.114"/>
    </reaction>
</comment>
<protein>
    <recommendedName>
        <fullName evidence="5">Ubiquinone biosynthesis O-methyltransferase, mitochondrial</fullName>
    </recommendedName>
    <alternativeName>
        <fullName evidence="5">3,4-dihydroxy-5-hexaprenylbenzoate methyltransferase</fullName>
    </alternativeName>
    <alternativeName>
        <fullName evidence="5">3-demethylubiquinol 3-O-methyltransferase</fullName>
    </alternativeName>
    <alternativeName>
        <fullName evidence="5">3-demethylubiquinone 3-O-methyltransferase</fullName>
    </alternativeName>
    <alternativeName>
        <fullName evidence="5">3-demethylubiquinone-6 3-O-methyltransferase</fullName>
    </alternativeName>
    <alternativeName>
        <fullName evidence="5">Hexaprenyldihydroxybenzoate methyltransferase</fullName>
    </alternativeName>
    <alternativeName>
        <fullName evidence="5">Polyprenyldihydroxybenzoate methyltransferase</fullName>
        <shortName evidence="5">DHHB methyltransferase</shortName>
        <shortName evidence="5">DHHB-MT</shortName>
        <shortName evidence="5">DHHB-MTase</shortName>
        <ecNumber evidence="5">2.1.1.-</ecNumber>
        <ecNumber evidence="5">2.1.1.114</ecNumber>
        <ecNumber evidence="5">2.1.1.64</ecNumber>
    </alternativeName>
</protein>
<comment type="cofactor">
    <cofactor evidence="5">
        <name>Mg(2+)</name>
        <dbReference type="ChEBI" id="CHEBI:18420"/>
    </cofactor>
</comment>
<dbReference type="GO" id="GO:0010420">
    <property type="term" value="F:polyprenyldihydroxybenzoate methyltransferase activity"/>
    <property type="evidence" value="ECO:0007669"/>
    <property type="project" value="UniProtKB-UniRule"/>
</dbReference>
<feature type="binding site" evidence="5">
    <location>
        <position position="189"/>
    </location>
    <ligand>
        <name>Mg(2+)</name>
        <dbReference type="ChEBI" id="CHEBI:18420"/>
    </ligand>
</feature>
<dbReference type="Pfam" id="PF13489">
    <property type="entry name" value="Methyltransf_23"/>
    <property type="match status" value="1"/>
</dbReference>
<keyword evidence="5" id="KW-0999">Mitochondrion inner membrane</keyword>
<feature type="binding site" evidence="5">
    <location>
        <position position="190"/>
    </location>
    <ligand>
        <name>Mg(2+)</name>
        <dbReference type="ChEBI" id="CHEBI:18420"/>
    </ligand>
</feature>
<keyword evidence="4 5" id="KW-0949">S-adenosyl-L-methionine</keyword>
<keyword evidence="5" id="KW-0472">Membrane</keyword>
<evidence type="ECO:0000313" key="7">
    <source>
        <dbReference type="Proteomes" id="UP000054886"/>
    </source>
</evidence>
<feature type="binding site" evidence="5">
    <location>
        <position position="185"/>
    </location>
    <ligand>
        <name>S-adenosyl-L-methionine</name>
        <dbReference type="ChEBI" id="CHEBI:59789"/>
    </ligand>
</feature>
<comment type="pathway">
    <text evidence="5">Cofactor biosynthesis; ubiquinone biosynthesis.</text>
</comment>
<dbReference type="OMA" id="LASRWWD"/>
<dbReference type="VEuPathDB" id="FungiDB:B1J91_I07601g"/>
<evidence type="ECO:0000256" key="4">
    <source>
        <dbReference type="ARBA" id="ARBA00022691"/>
    </source>
</evidence>
<dbReference type="AlphaFoldDB" id="A0A0W0CKK4"/>
<evidence type="ECO:0000256" key="5">
    <source>
        <dbReference type="HAMAP-Rule" id="MF_03190"/>
    </source>
</evidence>
<reference evidence="6 7" key="1">
    <citation type="submission" date="2015-10" db="EMBL/GenBank/DDBJ databases">
        <title>Draft genomes sequences of Candida glabrata isolates 1A, 1B, 2A, 2B, 3A and 3B.</title>
        <authorList>
            <person name="Haavelsrud O.E."/>
            <person name="Gaustad P."/>
        </authorList>
    </citation>
    <scope>NUCLEOTIDE SEQUENCE [LARGE SCALE GENOMIC DNA]</scope>
    <source>
        <strain evidence="6">910700640</strain>
    </source>
</reference>
<dbReference type="PhylomeDB" id="A0A0W0CKK4"/>
<dbReference type="GO" id="GO:0061542">
    <property type="term" value="F:3-demethylubiquinol 3-O-methyltransferase activity"/>
    <property type="evidence" value="ECO:0007669"/>
    <property type="project" value="UniProtKB-UniRule"/>
</dbReference>
<dbReference type="Proteomes" id="UP000054886">
    <property type="component" value="Unassembled WGS sequence"/>
</dbReference>